<reference evidence="7 8" key="1">
    <citation type="submission" date="2020-03" db="EMBL/GenBank/DDBJ databases">
        <title>Bacterial isolates of synthetic phycosphere.</title>
        <authorList>
            <person name="Fu H."/>
            <person name="Moran M.A."/>
        </authorList>
    </citation>
    <scope>NUCLEOTIDE SEQUENCE [LARGE SCALE GENOMIC DNA]</scope>
    <source>
        <strain evidence="7 8">HF1</strain>
    </source>
</reference>
<comment type="caution">
    <text evidence="7">The sequence shown here is derived from an EMBL/GenBank/DDBJ whole genome shotgun (WGS) entry which is preliminary data.</text>
</comment>
<keyword evidence="3 5" id="KW-0808">Transferase</keyword>
<dbReference type="Pfam" id="PF03705">
    <property type="entry name" value="CheR_N"/>
    <property type="match status" value="1"/>
</dbReference>
<evidence type="ECO:0000313" key="8">
    <source>
        <dbReference type="Proteomes" id="UP000709466"/>
    </source>
</evidence>
<keyword evidence="2 5" id="KW-0489">Methyltransferase</keyword>
<evidence type="ECO:0000256" key="1">
    <source>
        <dbReference type="ARBA" id="ARBA00001541"/>
    </source>
</evidence>
<keyword evidence="8" id="KW-1185">Reference proteome</keyword>
<dbReference type="InterPro" id="IPR022641">
    <property type="entry name" value="CheR_N"/>
</dbReference>
<name>A0ABX0VW35_9RHOB</name>
<dbReference type="Gene3D" id="3.40.50.150">
    <property type="entry name" value="Vaccinia Virus protein VP39"/>
    <property type="match status" value="1"/>
</dbReference>
<dbReference type="PANTHER" id="PTHR24422">
    <property type="entry name" value="CHEMOTAXIS PROTEIN METHYLTRANSFERASE"/>
    <property type="match status" value="1"/>
</dbReference>
<evidence type="ECO:0000256" key="4">
    <source>
        <dbReference type="ARBA" id="ARBA00022691"/>
    </source>
</evidence>
<dbReference type="PRINTS" id="PR00996">
    <property type="entry name" value="CHERMTFRASE"/>
</dbReference>
<dbReference type="InterPro" id="IPR026024">
    <property type="entry name" value="Chemotaxis_MeTrfase_CheR"/>
</dbReference>
<dbReference type="SUPFAM" id="SSF53335">
    <property type="entry name" value="S-adenosyl-L-methionine-dependent methyltransferases"/>
    <property type="match status" value="1"/>
</dbReference>
<dbReference type="EC" id="2.1.1.80" evidence="5"/>
<protein>
    <recommendedName>
        <fullName evidence="5">Chemotaxis protein methyltransferase</fullName>
        <ecNumber evidence="5">2.1.1.80</ecNumber>
    </recommendedName>
</protein>
<dbReference type="PROSITE" id="PS50123">
    <property type="entry name" value="CHER"/>
    <property type="match status" value="1"/>
</dbReference>
<dbReference type="Gene3D" id="1.10.155.10">
    <property type="entry name" value="Chemotaxis receptor methyltransferase CheR, N-terminal domain"/>
    <property type="match status" value="1"/>
</dbReference>
<dbReference type="PIRSF" id="PIRSF000410">
    <property type="entry name" value="CheR"/>
    <property type="match status" value="1"/>
</dbReference>
<accession>A0ABX0VW35</accession>
<evidence type="ECO:0000313" key="7">
    <source>
        <dbReference type="EMBL" id="NIY72060.1"/>
    </source>
</evidence>
<dbReference type="InterPro" id="IPR050903">
    <property type="entry name" value="Bact_Chemotaxis_MeTrfase"/>
</dbReference>
<dbReference type="InterPro" id="IPR022642">
    <property type="entry name" value="CheR_C"/>
</dbReference>
<evidence type="ECO:0000256" key="5">
    <source>
        <dbReference type="PIRNR" id="PIRNR000410"/>
    </source>
</evidence>
<comment type="function">
    <text evidence="5">Methylation of the membrane-bound methyl-accepting chemotaxis proteins (MCP) to form gamma-glutamyl methyl ester residues in MCP.</text>
</comment>
<dbReference type="Proteomes" id="UP000709466">
    <property type="component" value="Unassembled WGS sequence"/>
</dbReference>
<dbReference type="RefSeq" id="WP_167637446.1">
    <property type="nucleotide sequence ID" value="NZ_JAATOP010000003.1"/>
</dbReference>
<evidence type="ECO:0000259" key="6">
    <source>
        <dbReference type="PROSITE" id="PS50123"/>
    </source>
</evidence>
<dbReference type="InterPro" id="IPR036804">
    <property type="entry name" value="CheR_N_sf"/>
</dbReference>
<dbReference type="CDD" id="cd02440">
    <property type="entry name" value="AdoMet_MTases"/>
    <property type="match status" value="1"/>
</dbReference>
<dbReference type="EMBL" id="JAATOP010000003">
    <property type="protein sequence ID" value="NIY72060.1"/>
    <property type="molecule type" value="Genomic_DNA"/>
</dbReference>
<dbReference type="SMART" id="SM00138">
    <property type="entry name" value="MeTrc"/>
    <property type="match status" value="1"/>
</dbReference>
<evidence type="ECO:0000256" key="2">
    <source>
        <dbReference type="ARBA" id="ARBA00022603"/>
    </source>
</evidence>
<proteinExistence type="predicted"/>
<dbReference type="InterPro" id="IPR000780">
    <property type="entry name" value="CheR_MeTrfase"/>
</dbReference>
<dbReference type="InterPro" id="IPR029063">
    <property type="entry name" value="SAM-dependent_MTases_sf"/>
</dbReference>
<sequence>MAEAIQSLTNQRFRELLKSLSGISLPEGKVAMIEQRLRRRVVLARLPNTETYLQELMQGKLGQEEIKVVLDLLTTNTTSFFREAEHFDFLTDVALKEFLDRTANDRRKFKVWSAASSEGAEAFTAAMVLNEAAIRRKFEWAILGTDISRRMVQRANQAIYEAEQIKLIPRNLSSKYFMRGTAPEVATKVRVVPELRRRVKFRHMNLMDPTYPLDRDINVIFLRNVLIYFDADDKSAVVRRMQDHLAPGGYLITGHAESMVVRSEGLEHVQPTIFKKAL</sequence>
<gene>
    <name evidence="7" type="ORF">HCZ30_06380</name>
</gene>
<comment type="catalytic activity">
    <reaction evidence="1 5">
        <text>L-glutamyl-[protein] + S-adenosyl-L-methionine = [protein]-L-glutamate 5-O-methyl ester + S-adenosyl-L-homocysteine</text>
        <dbReference type="Rhea" id="RHEA:24452"/>
        <dbReference type="Rhea" id="RHEA-COMP:10208"/>
        <dbReference type="Rhea" id="RHEA-COMP:10311"/>
        <dbReference type="ChEBI" id="CHEBI:29973"/>
        <dbReference type="ChEBI" id="CHEBI:57856"/>
        <dbReference type="ChEBI" id="CHEBI:59789"/>
        <dbReference type="ChEBI" id="CHEBI:82795"/>
        <dbReference type="EC" id="2.1.1.80"/>
    </reaction>
</comment>
<evidence type="ECO:0000256" key="3">
    <source>
        <dbReference type="ARBA" id="ARBA00022679"/>
    </source>
</evidence>
<dbReference type="SUPFAM" id="SSF47757">
    <property type="entry name" value="Chemotaxis receptor methyltransferase CheR, N-terminal domain"/>
    <property type="match status" value="1"/>
</dbReference>
<dbReference type="Pfam" id="PF01739">
    <property type="entry name" value="CheR"/>
    <property type="match status" value="1"/>
</dbReference>
<feature type="domain" description="CheR-type methyltransferase" evidence="6">
    <location>
        <begin position="1"/>
        <end position="278"/>
    </location>
</feature>
<organism evidence="7 8">
    <name type="scientific">Marivivens donghaensis</name>
    <dbReference type="NCBI Taxonomy" id="1699413"/>
    <lineage>
        <taxon>Bacteria</taxon>
        <taxon>Pseudomonadati</taxon>
        <taxon>Pseudomonadota</taxon>
        <taxon>Alphaproteobacteria</taxon>
        <taxon>Rhodobacterales</taxon>
        <taxon>Paracoccaceae</taxon>
        <taxon>Marivivens group</taxon>
        <taxon>Marivivens</taxon>
    </lineage>
</organism>
<dbReference type="PANTHER" id="PTHR24422:SF26">
    <property type="entry name" value="CHEMOTAXIS PROTEIN METHYLTRANSFERASE"/>
    <property type="match status" value="1"/>
</dbReference>
<keyword evidence="4 5" id="KW-0949">S-adenosyl-L-methionine</keyword>